<accession>A0ABW3PI80</accession>
<dbReference type="Gene3D" id="3.40.250.10">
    <property type="entry name" value="Rhodanese-like domain"/>
    <property type="match status" value="1"/>
</dbReference>
<gene>
    <name evidence="2" type="ORF">ACFQ22_07580</name>
</gene>
<dbReference type="InterPro" id="IPR036873">
    <property type="entry name" value="Rhodanese-like_dom_sf"/>
</dbReference>
<evidence type="ECO:0000313" key="3">
    <source>
        <dbReference type="Proteomes" id="UP001597156"/>
    </source>
</evidence>
<protein>
    <submittedName>
        <fullName evidence="2">Rhodanese-like domain-containing protein</fullName>
    </submittedName>
</protein>
<name>A0ABW3PI80_9LACO</name>
<sequence length="101" mass="11387">MLFAKFKSITTDQLKEELDHHPTIVDVREKFEYQAGHIPAAINLPLSGLADEVQHFSKDQPWYLICRSGARSKRAAMFLSKAGYKVINVRGGMNAWDGPVK</sequence>
<dbReference type="RefSeq" id="WP_121978134.1">
    <property type="nucleotide sequence ID" value="NZ_JBHTLH010000019.1"/>
</dbReference>
<dbReference type="PANTHER" id="PTHR43031:SF17">
    <property type="entry name" value="SULFURTRANSFERASE YTWF-RELATED"/>
    <property type="match status" value="1"/>
</dbReference>
<dbReference type="Proteomes" id="UP001597156">
    <property type="component" value="Unassembled WGS sequence"/>
</dbReference>
<organism evidence="2 3">
    <name type="scientific">Lentilactobacillus raoultii</name>
    <dbReference type="NCBI Taxonomy" id="1987503"/>
    <lineage>
        <taxon>Bacteria</taxon>
        <taxon>Bacillati</taxon>
        <taxon>Bacillota</taxon>
        <taxon>Bacilli</taxon>
        <taxon>Lactobacillales</taxon>
        <taxon>Lactobacillaceae</taxon>
        <taxon>Lentilactobacillus</taxon>
    </lineage>
</organism>
<evidence type="ECO:0000259" key="1">
    <source>
        <dbReference type="PROSITE" id="PS50206"/>
    </source>
</evidence>
<dbReference type="CDD" id="cd00158">
    <property type="entry name" value="RHOD"/>
    <property type="match status" value="1"/>
</dbReference>
<evidence type="ECO:0000313" key="2">
    <source>
        <dbReference type="EMBL" id="MFD1125212.1"/>
    </source>
</evidence>
<proteinExistence type="predicted"/>
<dbReference type="SMART" id="SM00450">
    <property type="entry name" value="RHOD"/>
    <property type="match status" value="1"/>
</dbReference>
<reference evidence="3" key="1">
    <citation type="journal article" date="2019" name="Int. J. Syst. Evol. Microbiol.">
        <title>The Global Catalogue of Microorganisms (GCM) 10K type strain sequencing project: providing services to taxonomists for standard genome sequencing and annotation.</title>
        <authorList>
            <consortium name="The Broad Institute Genomics Platform"/>
            <consortium name="The Broad Institute Genome Sequencing Center for Infectious Disease"/>
            <person name="Wu L."/>
            <person name="Ma J."/>
        </authorList>
    </citation>
    <scope>NUCLEOTIDE SEQUENCE [LARGE SCALE GENOMIC DNA]</scope>
    <source>
        <strain evidence="3">CCUG 71848</strain>
    </source>
</reference>
<feature type="domain" description="Rhodanese" evidence="1">
    <location>
        <begin position="18"/>
        <end position="101"/>
    </location>
</feature>
<dbReference type="SUPFAM" id="SSF52821">
    <property type="entry name" value="Rhodanese/Cell cycle control phosphatase"/>
    <property type="match status" value="1"/>
</dbReference>
<dbReference type="InterPro" id="IPR050229">
    <property type="entry name" value="GlpE_sulfurtransferase"/>
</dbReference>
<dbReference type="PROSITE" id="PS50206">
    <property type="entry name" value="RHODANESE_3"/>
    <property type="match status" value="1"/>
</dbReference>
<dbReference type="PANTHER" id="PTHR43031">
    <property type="entry name" value="FAD-DEPENDENT OXIDOREDUCTASE"/>
    <property type="match status" value="1"/>
</dbReference>
<keyword evidence="3" id="KW-1185">Reference proteome</keyword>
<dbReference type="InterPro" id="IPR001763">
    <property type="entry name" value="Rhodanese-like_dom"/>
</dbReference>
<comment type="caution">
    <text evidence="2">The sequence shown here is derived from an EMBL/GenBank/DDBJ whole genome shotgun (WGS) entry which is preliminary data.</text>
</comment>
<dbReference type="Pfam" id="PF00581">
    <property type="entry name" value="Rhodanese"/>
    <property type="match status" value="1"/>
</dbReference>
<dbReference type="EMBL" id="JBHTLH010000019">
    <property type="protein sequence ID" value="MFD1125212.1"/>
    <property type="molecule type" value="Genomic_DNA"/>
</dbReference>